<dbReference type="EMBL" id="UOFJ01000645">
    <property type="protein sequence ID" value="VAW72131.1"/>
    <property type="molecule type" value="Genomic_DNA"/>
</dbReference>
<organism evidence="1">
    <name type="scientific">hydrothermal vent metagenome</name>
    <dbReference type="NCBI Taxonomy" id="652676"/>
    <lineage>
        <taxon>unclassified sequences</taxon>
        <taxon>metagenomes</taxon>
        <taxon>ecological metagenomes</taxon>
    </lineage>
</organism>
<dbReference type="SUPFAM" id="SSF63825">
    <property type="entry name" value="YWTD domain"/>
    <property type="match status" value="1"/>
</dbReference>
<dbReference type="PROSITE" id="PS51257">
    <property type="entry name" value="PROKAR_LIPOPROTEIN"/>
    <property type="match status" value="1"/>
</dbReference>
<dbReference type="Pfam" id="PF08309">
    <property type="entry name" value="LVIVD"/>
    <property type="match status" value="8"/>
</dbReference>
<evidence type="ECO:0000313" key="1">
    <source>
        <dbReference type="EMBL" id="VAW72131.1"/>
    </source>
</evidence>
<dbReference type="SUPFAM" id="SSF101908">
    <property type="entry name" value="Putative isomerase YbhE"/>
    <property type="match status" value="1"/>
</dbReference>
<accession>A0A3B0XX52</accession>
<proteinExistence type="predicted"/>
<protein>
    <submittedName>
        <fullName evidence="1">Uncharacterized protein</fullName>
    </submittedName>
</protein>
<reference evidence="1" key="1">
    <citation type="submission" date="2018-06" db="EMBL/GenBank/DDBJ databases">
        <authorList>
            <person name="Zhirakovskaya E."/>
        </authorList>
    </citation>
    <scope>NUCLEOTIDE SEQUENCE</scope>
</reference>
<gene>
    <name evidence="1" type="ORF">MNBD_GAMMA10-1934</name>
</gene>
<name>A0A3B0XX52_9ZZZZ</name>
<dbReference type="InterPro" id="IPR013211">
    <property type="entry name" value="LVIVD"/>
</dbReference>
<dbReference type="AlphaFoldDB" id="A0A3B0XX52"/>
<sequence length="1136" mass="121133">MGHLIKHTTHLLKLIIFLSIGSLMASLMACDNQSDSQYAFITASVEGTETNAPVTKTIVNRQGKNHLPPEVTRIEFDITDSQGVNSTAVLNIGPETQTINFRVFANRDLLIRVDVYSGDTLSFQGESPVAALRPGQTFPFSIEADPVGEQPPPAPTPLALSTGFQAIDKLFTPATFGAFAGDVAIDGDFAYIASQESGLIIANISDINNIRAINAINPFNPEVNRSISDVLVQADPLNEVNFVYISNDLELIVLDISNPLLPVEVSRLTFSETATDLTISGDLAYVHGTLTSTSVLIIDISDPTNISQLGIFQAAARISDISVSAQTLYVYSQGTGVQIVDVSNPLTPVVSALFPIDVFRSYAIHAANNTLYVERDLAQNITGVDIVDVSDINNLTVLSTVINGRNDVQGLHVFNNSLYLVGNTLSVYDISDKTAPALIGNVEDISFTGNLDVANAIYIPNRNDGLKIIEFSDLSTLTSPTVYDTLNAFTSSVAVQNNVAYVAVTDFDNAANSGLHVVDVTDAANPQLITIAPITRPLSVKAAGNFVYVIDNARDLSIVDISVPTSPAIRSVLALQGNGNGTNMQIQNNRLFISTGEVIDVSNPDTPVALVDLNLITASVNNNILTTTDMSFFDISNINSPLRISSYDSTNKTNSFHIDSTAVAGNFAYIAGENFDSNGRNSQFNILDITSITNPSNIAVPSIIGDISNSIEAPNIEGSVRHHTFTLTSPITLSFEIGSESFIPTFYLFQSTPAGLVQLASTTDTTDSINSVTLPVGNYDLAVGNRGLSAAEAQGTINTNTADSINSGSYALHIAPAAKRVGEIPIPGNIAAIAINGNFAYLREGNKWLYVVDISNVANPYITARLKHSGGSSITLEGGNIFIPENNGGVNIYESAIDLQITNQTQTSTTVDFNLSWLIDRVGPGAQFNCGVVVGDCTVTSVDFAARTASVSWTPSVFSGDYGIVFTIGNEQSTIGTRTNIDWVTAQGENPEPERILLNSYIGTIKPNLSTGSIAYFRMLSNKRQNIRVEVRSASFNTHLYVLSPNASSGGFNDFADNDDFNDGLLSSIDTSVFAGEYSLGIGNSILSVLDATSAGNINSSPASGDIGNGLFEIKVYELLGDELIEPALPPAFNRF</sequence>